<accession>A0A0B0M8H2</accession>
<reference evidence="2" key="1">
    <citation type="submission" date="2014-09" db="EMBL/GenBank/DDBJ databases">
        <authorList>
            <person name="Mudge J."/>
            <person name="Ramaraj T."/>
            <person name="Lindquist I.E."/>
            <person name="Bharti A.K."/>
            <person name="Sundararajan A."/>
            <person name="Cameron C.T."/>
            <person name="Woodward J.E."/>
            <person name="May G.D."/>
            <person name="Brubaker C."/>
            <person name="Broadhvest J."/>
            <person name="Wilkins T.A."/>
        </authorList>
    </citation>
    <scope>NUCLEOTIDE SEQUENCE</scope>
    <source>
        <strain evidence="2">cv. AKA8401</strain>
    </source>
</reference>
<dbReference type="Proteomes" id="UP000032142">
    <property type="component" value="Unassembled WGS sequence"/>
</dbReference>
<gene>
    <name evidence="1" type="ORF">F383_37651</name>
</gene>
<name>A0A0B0M8H2_GOSAR</name>
<keyword evidence="2" id="KW-1185">Reference proteome</keyword>
<dbReference type="EMBL" id="JRRC01037794">
    <property type="protein sequence ID" value="KHF98372.1"/>
    <property type="molecule type" value="Genomic_DNA"/>
</dbReference>
<dbReference type="AlphaFoldDB" id="A0A0B0M8H2"/>
<sequence length="29" mass="3501">MYTSLKTMFVSSIRSRYMVRKSLMNLRNS</sequence>
<comment type="caution">
    <text evidence="1">The sequence shown here is derived from an EMBL/GenBank/DDBJ whole genome shotgun (WGS) entry which is preliminary data.</text>
</comment>
<evidence type="ECO:0000313" key="1">
    <source>
        <dbReference type="EMBL" id="KHF98372.1"/>
    </source>
</evidence>
<organism evidence="1 2">
    <name type="scientific">Gossypium arboreum</name>
    <name type="common">Tree cotton</name>
    <name type="synonym">Gossypium nanking</name>
    <dbReference type="NCBI Taxonomy" id="29729"/>
    <lineage>
        <taxon>Eukaryota</taxon>
        <taxon>Viridiplantae</taxon>
        <taxon>Streptophyta</taxon>
        <taxon>Embryophyta</taxon>
        <taxon>Tracheophyta</taxon>
        <taxon>Spermatophyta</taxon>
        <taxon>Magnoliopsida</taxon>
        <taxon>eudicotyledons</taxon>
        <taxon>Gunneridae</taxon>
        <taxon>Pentapetalae</taxon>
        <taxon>rosids</taxon>
        <taxon>malvids</taxon>
        <taxon>Malvales</taxon>
        <taxon>Malvaceae</taxon>
        <taxon>Malvoideae</taxon>
        <taxon>Gossypium</taxon>
    </lineage>
</organism>
<protein>
    <submittedName>
        <fullName evidence="1">Uncharacterized protein</fullName>
    </submittedName>
</protein>
<evidence type="ECO:0000313" key="2">
    <source>
        <dbReference type="Proteomes" id="UP000032142"/>
    </source>
</evidence>
<proteinExistence type="predicted"/>